<dbReference type="GO" id="GO:0008168">
    <property type="term" value="F:methyltransferase activity"/>
    <property type="evidence" value="ECO:0007669"/>
    <property type="project" value="UniProtKB-KW"/>
</dbReference>
<evidence type="ECO:0000259" key="2">
    <source>
        <dbReference type="Pfam" id="PF24549"/>
    </source>
</evidence>
<dbReference type="EMBL" id="CAMXCT010001380">
    <property type="protein sequence ID" value="CAI3989533.1"/>
    <property type="molecule type" value="Genomic_DNA"/>
</dbReference>
<dbReference type="GO" id="GO:0032259">
    <property type="term" value="P:methylation"/>
    <property type="evidence" value="ECO:0007669"/>
    <property type="project" value="UniProtKB-KW"/>
</dbReference>
<feature type="domain" description="DUF7602" evidence="2">
    <location>
        <begin position="250"/>
        <end position="332"/>
    </location>
</feature>
<dbReference type="InterPro" id="IPR056022">
    <property type="entry name" value="DUF7602"/>
</dbReference>
<name>A0A9P1CEE9_9DINO</name>
<accession>A0A9P1CEE9</accession>
<keyword evidence="6" id="KW-1185">Reference proteome</keyword>
<proteinExistence type="predicted"/>
<evidence type="ECO:0000313" key="3">
    <source>
        <dbReference type="EMBL" id="CAI3989533.1"/>
    </source>
</evidence>
<evidence type="ECO:0000313" key="5">
    <source>
        <dbReference type="EMBL" id="CAL4776845.1"/>
    </source>
</evidence>
<reference evidence="4" key="2">
    <citation type="submission" date="2024-04" db="EMBL/GenBank/DDBJ databases">
        <authorList>
            <person name="Chen Y."/>
            <person name="Shah S."/>
            <person name="Dougan E. K."/>
            <person name="Thang M."/>
            <person name="Chan C."/>
        </authorList>
    </citation>
    <scope>NUCLEOTIDE SEQUENCE [LARGE SCALE GENOMIC DNA]</scope>
</reference>
<dbReference type="EMBL" id="CAMXCT020001380">
    <property type="protein sequence ID" value="CAL1142908.1"/>
    <property type="molecule type" value="Genomic_DNA"/>
</dbReference>
<dbReference type="OrthoDB" id="427011at2759"/>
<sequence length="436" mass="49111">MVTACCIARKGNFRTGPAVNGKMELLRLPQALEDTSSDEGAMILPLKRRAKVTWRSDRFLEDRYEILESGDEWTNARRSEDINFSELPELAVARKMTFKKDAASSARQRAARRKGKESEDSPADSTHVGHQEEGKLALPETLAGNTQRLERYKLALLSAVESLYWDKKKPFLGELKRLLKPSKQWLNQELRAAATVCASDTSRYFLVPPFAGEPPCILLRQPPPGFDEWYCGLPVESQLSEDQEATRQLEVSIGCARALTMREVIDSFYKDCIEPSLPEVQQRLRSRGWTFVESQQAVLLYACQKSLYEVCKPTCRKPVVILLKEPPNSFSGWFDGIGVVPKASAQMEFGLKSLLAAGFAPRLSGGVAGAAEILQEHCPRSLGELRALLRVFLKKGLLRYDGDELVVSKYLEKELRDLQVTPRTPERRKARIYCNI</sequence>
<comment type="caution">
    <text evidence="3">The sequence shown here is derived from an EMBL/GenBank/DDBJ whole genome shotgun (WGS) entry which is preliminary data.</text>
</comment>
<organism evidence="3">
    <name type="scientific">Cladocopium goreaui</name>
    <dbReference type="NCBI Taxonomy" id="2562237"/>
    <lineage>
        <taxon>Eukaryota</taxon>
        <taxon>Sar</taxon>
        <taxon>Alveolata</taxon>
        <taxon>Dinophyceae</taxon>
        <taxon>Suessiales</taxon>
        <taxon>Symbiodiniaceae</taxon>
        <taxon>Cladocopium</taxon>
    </lineage>
</organism>
<dbReference type="Pfam" id="PF24549">
    <property type="entry name" value="DUF7602"/>
    <property type="match status" value="1"/>
</dbReference>
<evidence type="ECO:0000256" key="1">
    <source>
        <dbReference type="SAM" id="MobiDB-lite"/>
    </source>
</evidence>
<evidence type="ECO:0000313" key="4">
    <source>
        <dbReference type="EMBL" id="CAL1142908.1"/>
    </source>
</evidence>
<feature type="region of interest" description="Disordered" evidence="1">
    <location>
        <begin position="101"/>
        <end position="140"/>
    </location>
</feature>
<keyword evidence="5" id="KW-0808">Transferase</keyword>
<dbReference type="Proteomes" id="UP001152797">
    <property type="component" value="Unassembled WGS sequence"/>
</dbReference>
<protein>
    <submittedName>
        <fullName evidence="5">Methyltransferase domain-containing protein</fullName>
    </submittedName>
</protein>
<keyword evidence="5" id="KW-0489">Methyltransferase</keyword>
<reference evidence="3" key="1">
    <citation type="submission" date="2022-10" db="EMBL/GenBank/DDBJ databases">
        <authorList>
            <person name="Chen Y."/>
            <person name="Dougan E. K."/>
            <person name="Chan C."/>
            <person name="Rhodes N."/>
            <person name="Thang M."/>
        </authorList>
    </citation>
    <scope>NUCLEOTIDE SEQUENCE</scope>
</reference>
<gene>
    <name evidence="3" type="ORF">C1SCF055_LOCUS16602</name>
</gene>
<dbReference type="EMBL" id="CAMXCT030001380">
    <property type="protein sequence ID" value="CAL4776845.1"/>
    <property type="molecule type" value="Genomic_DNA"/>
</dbReference>
<dbReference type="AlphaFoldDB" id="A0A9P1CEE9"/>
<evidence type="ECO:0000313" key="6">
    <source>
        <dbReference type="Proteomes" id="UP001152797"/>
    </source>
</evidence>